<keyword evidence="1 3" id="KW-0378">Hydrolase</keyword>
<dbReference type="GO" id="GO:0016020">
    <property type="term" value="C:membrane"/>
    <property type="evidence" value="ECO:0007669"/>
    <property type="project" value="InterPro"/>
</dbReference>
<dbReference type="Proteomes" id="UP000823629">
    <property type="component" value="Unassembled WGS sequence"/>
</dbReference>
<keyword evidence="2" id="KW-0472">Membrane</keyword>
<feature type="transmembrane region" description="Helical" evidence="2">
    <location>
        <begin position="72"/>
        <end position="91"/>
    </location>
</feature>
<feature type="transmembrane region" description="Helical" evidence="2">
    <location>
        <begin position="46"/>
        <end position="66"/>
    </location>
</feature>
<dbReference type="Pfam" id="PF07470">
    <property type="entry name" value="Glyco_hydro_88"/>
    <property type="match status" value="1"/>
</dbReference>
<feature type="transmembrane region" description="Helical" evidence="2">
    <location>
        <begin position="275"/>
        <end position="293"/>
    </location>
</feature>
<dbReference type="InterPro" id="IPR010905">
    <property type="entry name" value="Glyco_hydro_88"/>
</dbReference>
<dbReference type="PANTHER" id="PTHR33886">
    <property type="entry name" value="UNSATURATED RHAMNOGALACTURONAN HYDROLASE (EUROFUNG)"/>
    <property type="match status" value="1"/>
</dbReference>
<dbReference type="GO" id="GO:0042910">
    <property type="term" value="F:xenobiotic transmembrane transporter activity"/>
    <property type="evidence" value="ECO:0007669"/>
    <property type="project" value="InterPro"/>
</dbReference>
<evidence type="ECO:0000256" key="1">
    <source>
        <dbReference type="ARBA" id="ARBA00022801"/>
    </source>
</evidence>
<sequence>MGVLQELIDIGANYFIVLLISSCLTMINTVYLGIQKARGSTLMISLLNVGVIAIKITLTSIFVYVVKVDDMTYVALATLCANACLTIFVIVRMLSKSYIFHYVLKMVDLSKKSNKKIAFISFPIFLGKAIFSLGKVVINGMAGQYGQVVVGSLGVSNNMGGMVTNGLSSMEDSESSIISQNIGAGNTSRALKCFYCGLIINLAIAVIGVSIVSIPSVNSAIVSIFATDKNGNFDQEFFNTISEIFFYEKMGIITLGINSSVLGLLYGLGMTKISMVINVMRVFAFRIPSLFILQHWDGLLYSIVEPGHEYQAVGLSMGFSNICIGIVAICVAIYIVVSIKRKEKIKEANKVISEEKRRDVEEFLDSFYSEFAHYHPDGRFCYEDGVINSGAYQMYLATKDKKWLNFVIDYYDKNIGENGEMACYKKEDYNIDNVQCGTALMHLEKIHHEEKYVKALDILMDQVRDMPRTKSGSFWHKQRYPYQIWLDGLFMGMPFYALNAEKEHSLKEKKDIIDQFKNVDEFNFDPEKKVYMHCYDETKSMQWADKTSGRSPNVWLRSVGWLAMAACDVYEALSSSLDVVYREYLKKFLKKVLESMEPYQDPKTKCFYDLPLLKDAKGNYLETSGSVMLAYGYLKGARLGMLKFEESKKGVEILEGVIENFVTKYGLFNICQVSGLDNERRNGSVEYYLSEKVVCNDSKGVGPFTMAYAEYLMNIK</sequence>
<feature type="transmembrane region" description="Helical" evidence="2">
    <location>
        <begin position="246"/>
        <end position="268"/>
    </location>
</feature>
<feature type="transmembrane region" description="Helical" evidence="2">
    <location>
        <begin position="198"/>
        <end position="226"/>
    </location>
</feature>
<feature type="transmembrane region" description="Helical" evidence="2">
    <location>
        <begin position="12"/>
        <end position="34"/>
    </location>
</feature>
<reference evidence="3" key="1">
    <citation type="submission" date="2020-10" db="EMBL/GenBank/DDBJ databases">
        <authorList>
            <person name="Gilroy R."/>
        </authorList>
    </citation>
    <scope>NUCLEOTIDE SEQUENCE</scope>
    <source>
        <strain evidence="3">1748</strain>
    </source>
</reference>
<evidence type="ECO:0000256" key="2">
    <source>
        <dbReference type="SAM" id="Phobius"/>
    </source>
</evidence>
<dbReference type="GO" id="GO:0016787">
    <property type="term" value="F:hydrolase activity"/>
    <property type="evidence" value="ECO:0007669"/>
    <property type="project" value="UniProtKB-KW"/>
</dbReference>
<dbReference type="PANTHER" id="PTHR33886:SF8">
    <property type="entry name" value="UNSATURATED RHAMNOGALACTURONAN HYDROLASE (EUROFUNG)"/>
    <property type="match status" value="1"/>
</dbReference>
<evidence type="ECO:0000313" key="3">
    <source>
        <dbReference type="EMBL" id="MBO8414641.1"/>
    </source>
</evidence>
<dbReference type="Pfam" id="PF01554">
    <property type="entry name" value="MatE"/>
    <property type="match status" value="1"/>
</dbReference>
<keyword evidence="2" id="KW-0812">Transmembrane</keyword>
<dbReference type="Gene3D" id="1.50.10.10">
    <property type="match status" value="1"/>
</dbReference>
<dbReference type="AlphaFoldDB" id="A0A9D9D6Z8"/>
<gene>
    <name evidence="3" type="ORF">IAC78_04145</name>
</gene>
<name>A0A9D9D6Z8_9BACL</name>
<comment type="caution">
    <text evidence="3">The sequence shown here is derived from an EMBL/GenBank/DDBJ whole genome shotgun (WGS) entry which is preliminary data.</text>
</comment>
<dbReference type="InterPro" id="IPR008928">
    <property type="entry name" value="6-hairpin_glycosidase_sf"/>
</dbReference>
<feature type="transmembrane region" description="Helical" evidence="2">
    <location>
        <begin position="313"/>
        <end position="337"/>
    </location>
</feature>
<dbReference type="InterPro" id="IPR012341">
    <property type="entry name" value="6hp_glycosidase-like_sf"/>
</dbReference>
<accession>A0A9D9D6Z8</accession>
<dbReference type="GO" id="GO:0005975">
    <property type="term" value="P:carbohydrate metabolic process"/>
    <property type="evidence" value="ECO:0007669"/>
    <property type="project" value="InterPro"/>
</dbReference>
<dbReference type="InterPro" id="IPR052043">
    <property type="entry name" value="PolySaccharide_Degr_Enz"/>
</dbReference>
<reference evidence="3" key="2">
    <citation type="journal article" date="2021" name="PeerJ">
        <title>Extensive microbial diversity within the chicken gut microbiome revealed by metagenomics and culture.</title>
        <authorList>
            <person name="Gilroy R."/>
            <person name="Ravi A."/>
            <person name="Getino M."/>
            <person name="Pursley I."/>
            <person name="Horton D.L."/>
            <person name="Alikhan N.F."/>
            <person name="Baker D."/>
            <person name="Gharbi K."/>
            <person name="Hall N."/>
            <person name="Watson M."/>
            <person name="Adriaenssens E.M."/>
            <person name="Foster-Nyarko E."/>
            <person name="Jarju S."/>
            <person name="Secka A."/>
            <person name="Antonio M."/>
            <person name="Oren A."/>
            <person name="Chaudhuri R.R."/>
            <person name="La Ragione R."/>
            <person name="Hildebrand F."/>
            <person name="Pallen M.J."/>
        </authorList>
    </citation>
    <scope>NUCLEOTIDE SEQUENCE</scope>
    <source>
        <strain evidence="3">1748</strain>
    </source>
</reference>
<protein>
    <submittedName>
        <fullName evidence="3">Glycoside hydrolase family 88 protein</fullName>
    </submittedName>
</protein>
<dbReference type="GO" id="GO:0015297">
    <property type="term" value="F:antiporter activity"/>
    <property type="evidence" value="ECO:0007669"/>
    <property type="project" value="InterPro"/>
</dbReference>
<proteinExistence type="predicted"/>
<evidence type="ECO:0000313" key="4">
    <source>
        <dbReference type="Proteomes" id="UP000823629"/>
    </source>
</evidence>
<dbReference type="SUPFAM" id="SSF48208">
    <property type="entry name" value="Six-hairpin glycosidases"/>
    <property type="match status" value="1"/>
</dbReference>
<dbReference type="EMBL" id="JADING010000120">
    <property type="protein sequence ID" value="MBO8414641.1"/>
    <property type="molecule type" value="Genomic_DNA"/>
</dbReference>
<dbReference type="InterPro" id="IPR002528">
    <property type="entry name" value="MATE_fam"/>
</dbReference>
<organism evidence="3 4">
    <name type="scientific">Candidatus Scatoplasma merdavium</name>
    <dbReference type="NCBI Taxonomy" id="2840932"/>
    <lineage>
        <taxon>Bacteria</taxon>
        <taxon>Bacillati</taxon>
        <taxon>Bacillota</taxon>
        <taxon>Bacilli</taxon>
        <taxon>Bacillales</taxon>
        <taxon>Candidatus Scatoplasma</taxon>
    </lineage>
</organism>
<keyword evidence="2" id="KW-1133">Transmembrane helix</keyword>